<reference evidence="1 2" key="1">
    <citation type="submission" date="2017-11" db="EMBL/GenBank/DDBJ databases">
        <title>Draft genome sequence of environmental isolate Aeromonas cavernicola sp. nov. MDC 2508.</title>
        <authorList>
            <person name="Colston S.M."/>
            <person name="Navarro A."/>
            <person name="Martinez-Murcia A.J."/>
            <person name="Graf J."/>
        </authorList>
    </citation>
    <scope>NUCLEOTIDE SEQUENCE [LARGE SCALE GENOMIC DNA]</scope>
    <source>
        <strain evidence="1 2">MDC 2508</strain>
    </source>
</reference>
<evidence type="ECO:0000313" key="1">
    <source>
        <dbReference type="EMBL" id="PJG58273.1"/>
    </source>
</evidence>
<dbReference type="Pfam" id="PF07273">
    <property type="entry name" value="DUF1439"/>
    <property type="match status" value="1"/>
</dbReference>
<name>A0A2H9U2M0_9GAMM</name>
<sequence length="200" mass="22820">MSRSHLAGMVCYTAHPFYQVTCMVLQSMLLSLAMLGQGSYDINEQQINQYLQSQVQVDKQLELPGIIKARVRLEQSDVQIGRQQPDTARVYGKGKLNIALPDNTEYDARLQMVYEAKPRYDKAQSALFLDNMKLIEYKLEPQAAEQKFGFMLGMLLQSIEKRLGNKPVYQLNDNDPQQAWLKDNLLGLELSPGKIHLLTK</sequence>
<dbReference type="Gene3D" id="3.15.10.40">
    <property type="entry name" value="Uncharacterised protein PF07273, DUF1439"/>
    <property type="match status" value="1"/>
</dbReference>
<organism evidence="1 2">
    <name type="scientific">Aeromonas cavernicola</name>
    <dbReference type="NCBI Taxonomy" id="1006623"/>
    <lineage>
        <taxon>Bacteria</taxon>
        <taxon>Pseudomonadati</taxon>
        <taxon>Pseudomonadota</taxon>
        <taxon>Gammaproteobacteria</taxon>
        <taxon>Aeromonadales</taxon>
        <taxon>Aeromonadaceae</taxon>
        <taxon>Aeromonas</taxon>
    </lineage>
</organism>
<accession>A0A2H9U2M0</accession>
<comment type="caution">
    <text evidence="1">The sequence shown here is derived from an EMBL/GenBank/DDBJ whole genome shotgun (WGS) entry which is preliminary data.</text>
</comment>
<dbReference type="Proteomes" id="UP000235861">
    <property type="component" value="Unassembled WGS sequence"/>
</dbReference>
<keyword evidence="2" id="KW-1185">Reference proteome</keyword>
<dbReference type="AlphaFoldDB" id="A0A2H9U2M0"/>
<dbReference type="EMBL" id="PGGC01000123">
    <property type="protein sequence ID" value="PJG58273.1"/>
    <property type="molecule type" value="Genomic_DNA"/>
</dbReference>
<proteinExistence type="predicted"/>
<dbReference type="OrthoDB" id="6398264at2"/>
<gene>
    <name evidence="1" type="ORF">CUC53_13410</name>
</gene>
<dbReference type="InterPro" id="IPR010835">
    <property type="entry name" value="DUF1439"/>
</dbReference>
<protein>
    <submittedName>
        <fullName evidence="1">DUF1439 domain-containing protein</fullName>
    </submittedName>
</protein>
<evidence type="ECO:0000313" key="2">
    <source>
        <dbReference type="Proteomes" id="UP000235861"/>
    </source>
</evidence>